<sequence>LTLMETYLMQIADSQGAAISQEFQANLNGSDIISDASGIITYTTTETLADITIKYHNLVVFSQQAFTLSNQSINLNQQVVKINFIGCYTDSINVTYNNTIRPTECSATEYFIFVADQQVSVGGIGYNATTQAITGTTFEITATIAMNLAPVQFQLNDSTAQLNQTFQLTANQINYNCTQGVCGFLPTNKTTSISISYNNVSVFTDNISNDNKTLIITQKVATATVTGCTTVNVTYLGTTYPVPCTVPVSFPAPTVDGNITFLALNQTIVVQYTAAEFVNFETLFAATIYTVEVSLTVGGQLLNTSVEATVNNQTFVVGTGKFNFSTVYNSTQLIVQRQNLTVANATLNTSVQQTVELQKLLIVNSSVSATIQIGDANTTGLSQTVLMPQNGTSIKVSAAGFDTFETQIDVDKFTAFENVLQVNLNVSKIMLQIQFNYTNMTQQFEVQTTNENITCNGSCLIVPTEQPIVVRFKGLVVYNATSTGVINITQKVVSFNSTAKQYNLTYGNETTLQNGTMAMLAPAQDATSINIL</sequence>
<name>A0A146K0W1_9EUKA</name>
<accession>A0A146K0W1</accession>
<gene>
    <name evidence="1" type="ORF">TPC1_30397</name>
</gene>
<organism evidence="1">
    <name type="scientific">Trepomonas sp. PC1</name>
    <dbReference type="NCBI Taxonomy" id="1076344"/>
    <lineage>
        <taxon>Eukaryota</taxon>
        <taxon>Metamonada</taxon>
        <taxon>Diplomonadida</taxon>
        <taxon>Hexamitidae</taxon>
        <taxon>Hexamitinae</taxon>
        <taxon>Trepomonas</taxon>
    </lineage>
</organism>
<proteinExistence type="predicted"/>
<evidence type="ECO:0000313" key="1">
    <source>
        <dbReference type="EMBL" id="JAP90108.1"/>
    </source>
</evidence>
<reference evidence="1" key="1">
    <citation type="submission" date="2015-07" db="EMBL/GenBank/DDBJ databases">
        <title>Adaptation to a free-living lifestyle via gene acquisitions in the diplomonad Trepomonas sp. PC1.</title>
        <authorList>
            <person name="Xu F."/>
            <person name="Jerlstrom-Hultqvist J."/>
            <person name="Kolisko M."/>
            <person name="Simpson A.G.B."/>
            <person name="Roger A.J."/>
            <person name="Svard S.G."/>
            <person name="Andersson J.O."/>
        </authorList>
    </citation>
    <scope>NUCLEOTIDE SEQUENCE</scope>
    <source>
        <strain evidence="1">PC1</strain>
    </source>
</reference>
<dbReference type="AlphaFoldDB" id="A0A146K0W1"/>
<protein>
    <submittedName>
        <fullName evidence="1">Uncharacterized protein</fullName>
    </submittedName>
</protein>
<dbReference type="EMBL" id="GDID01006498">
    <property type="protein sequence ID" value="JAP90108.1"/>
    <property type="molecule type" value="Transcribed_RNA"/>
</dbReference>
<feature type="non-terminal residue" evidence="1">
    <location>
        <position position="1"/>
    </location>
</feature>